<evidence type="ECO:0000313" key="10">
    <source>
        <dbReference type="Proteomes" id="UP000635902"/>
    </source>
</evidence>
<evidence type="ECO:0000313" key="9">
    <source>
        <dbReference type="EMBL" id="MBF4554307.1"/>
    </source>
</evidence>
<keyword evidence="5 7" id="KW-1133">Transmembrane helix</keyword>
<reference evidence="9 10" key="1">
    <citation type="submission" date="2020-10" db="EMBL/GenBank/DDBJ databases">
        <title>Novel species in genus Corynebacterium.</title>
        <authorList>
            <person name="Zhang G."/>
        </authorList>
    </citation>
    <scope>NUCLEOTIDE SEQUENCE [LARGE SCALE GENOMIC DNA]</scope>
    <source>
        <strain evidence="9 10">DSM 45110</strain>
    </source>
</reference>
<feature type="transmembrane region" description="Helical" evidence="7">
    <location>
        <begin position="12"/>
        <end position="34"/>
    </location>
</feature>
<evidence type="ECO:0000256" key="1">
    <source>
        <dbReference type="ARBA" id="ARBA00004651"/>
    </source>
</evidence>
<dbReference type="InterPro" id="IPR032816">
    <property type="entry name" value="VTT_dom"/>
</dbReference>
<dbReference type="PANTHER" id="PTHR42709">
    <property type="entry name" value="ALKALINE PHOSPHATASE LIKE PROTEIN"/>
    <property type="match status" value="1"/>
</dbReference>
<evidence type="ECO:0000256" key="3">
    <source>
        <dbReference type="ARBA" id="ARBA00022475"/>
    </source>
</evidence>
<gene>
    <name evidence="9" type="ORF">IRY30_09520</name>
</gene>
<keyword evidence="3" id="KW-1003">Cell membrane</keyword>
<comment type="caution">
    <text evidence="9">The sequence shown here is derived from an EMBL/GenBank/DDBJ whole genome shotgun (WGS) entry which is preliminary data.</text>
</comment>
<proteinExistence type="inferred from homology"/>
<feature type="domain" description="VTT" evidence="8">
    <location>
        <begin position="34"/>
        <end position="160"/>
    </location>
</feature>
<evidence type="ECO:0000256" key="7">
    <source>
        <dbReference type="SAM" id="Phobius"/>
    </source>
</evidence>
<name>A0ABR9ZNY4_9CORY</name>
<evidence type="ECO:0000256" key="6">
    <source>
        <dbReference type="ARBA" id="ARBA00023136"/>
    </source>
</evidence>
<keyword evidence="4 7" id="KW-0812">Transmembrane</keyword>
<dbReference type="EMBL" id="JADKMY010000003">
    <property type="protein sequence ID" value="MBF4554307.1"/>
    <property type="molecule type" value="Genomic_DNA"/>
</dbReference>
<evidence type="ECO:0000256" key="2">
    <source>
        <dbReference type="ARBA" id="ARBA00010792"/>
    </source>
</evidence>
<comment type="subcellular location">
    <subcellularLocation>
        <location evidence="1">Cell membrane</location>
        <topology evidence="1">Multi-pass membrane protein</topology>
    </subcellularLocation>
</comment>
<keyword evidence="6 7" id="KW-0472">Membrane</keyword>
<feature type="transmembrane region" description="Helical" evidence="7">
    <location>
        <begin position="54"/>
        <end position="75"/>
    </location>
</feature>
<protein>
    <submittedName>
        <fullName evidence="9">DedA family protein</fullName>
    </submittedName>
</protein>
<dbReference type="PANTHER" id="PTHR42709:SF6">
    <property type="entry name" value="UNDECAPRENYL PHOSPHATE TRANSPORTER A"/>
    <property type="match status" value="1"/>
</dbReference>
<feature type="transmembrane region" description="Helical" evidence="7">
    <location>
        <begin position="141"/>
        <end position="160"/>
    </location>
</feature>
<comment type="similarity">
    <text evidence="2">Belongs to the DedA family.</text>
</comment>
<evidence type="ECO:0000256" key="4">
    <source>
        <dbReference type="ARBA" id="ARBA00022692"/>
    </source>
</evidence>
<keyword evidence="10" id="KW-1185">Reference proteome</keyword>
<dbReference type="InterPro" id="IPR051311">
    <property type="entry name" value="DedA_domain"/>
</dbReference>
<accession>A0ABR9ZNY4</accession>
<organism evidence="9 10">
    <name type="scientific">Corynebacterium suicordis DSM 45110</name>
    <dbReference type="NCBI Taxonomy" id="1121369"/>
    <lineage>
        <taxon>Bacteria</taxon>
        <taxon>Bacillati</taxon>
        <taxon>Actinomycetota</taxon>
        <taxon>Actinomycetes</taxon>
        <taxon>Mycobacteriales</taxon>
        <taxon>Corynebacteriaceae</taxon>
        <taxon>Corynebacterium</taxon>
    </lineage>
</organism>
<dbReference type="Pfam" id="PF09335">
    <property type="entry name" value="VTT_dom"/>
    <property type="match status" value="1"/>
</dbReference>
<evidence type="ECO:0000259" key="8">
    <source>
        <dbReference type="Pfam" id="PF09335"/>
    </source>
</evidence>
<dbReference type="Proteomes" id="UP000635902">
    <property type="component" value="Unassembled WGS sequence"/>
</dbReference>
<dbReference type="RefSeq" id="WP_194557187.1">
    <property type="nucleotide sequence ID" value="NZ_JADKMY010000003.1"/>
</dbReference>
<sequence length="240" mass="26685">MFDSIVNWVVSLMELLGAPGVGAAIFLETVFPPIPSELVLPLAGFTSTQGELNAVAAFIWATAGSVIGALVLYWLGAAVGARRLRAIAEKMPLTEGEDVDRAIRWFHKFGSFSVFTGRLIPGIRSLISIPAGVDRMPLSKFVLWTTLGSSLWNALLIWLGVSLGANWHQVTDFIDQYSSIIYVVLILAIVAVVAFLVYRSYKRRHESPEERAEREQRARETYAAYEEMDRKHKKNLAEDS</sequence>
<feature type="transmembrane region" description="Helical" evidence="7">
    <location>
        <begin position="180"/>
        <end position="198"/>
    </location>
</feature>
<evidence type="ECO:0000256" key="5">
    <source>
        <dbReference type="ARBA" id="ARBA00022989"/>
    </source>
</evidence>